<evidence type="ECO:0000256" key="5">
    <source>
        <dbReference type="ARBA" id="ARBA00022801"/>
    </source>
</evidence>
<feature type="chain" id="PRO_5012126726" evidence="7">
    <location>
        <begin position="22"/>
        <end position="497"/>
    </location>
</feature>
<evidence type="ECO:0000256" key="3">
    <source>
        <dbReference type="ARBA" id="ARBA00022670"/>
    </source>
</evidence>
<evidence type="ECO:0000256" key="4">
    <source>
        <dbReference type="ARBA" id="ARBA00022729"/>
    </source>
</evidence>
<reference evidence="8" key="1">
    <citation type="journal article" date="2017" name="Parasit. Vectors">
        <title>Sialotranscriptomics of Rhipicephalus zambeziensis reveals intricate expression profiles of secretory proteins and suggests tight temporal transcriptional regulation during blood-feeding.</title>
        <authorList>
            <person name="de Castro M.H."/>
            <person name="de Klerk D."/>
            <person name="Pienaar R."/>
            <person name="Rees D.J.G."/>
            <person name="Mans B.J."/>
        </authorList>
    </citation>
    <scope>NUCLEOTIDE SEQUENCE</scope>
    <source>
        <tissue evidence="8">Salivary glands</tissue>
    </source>
</reference>
<dbReference type="Pfam" id="PF00450">
    <property type="entry name" value="Peptidase_S10"/>
    <property type="match status" value="1"/>
</dbReference>
<dbReference type="InterPro" id="IPR001563">
    <property type="entry name" value="Peptidase_S10"/>
</dbReference>
<dbReference type="PANTHER" id="PTHR11802">
    <property type="entry name" value="SERINE PROTEASE FAMILY S10 SERINE CARBOXYPEPTIDASE"/>
    <property type="match status" value="1"/>
</dbReference>
<dbReference type="Gene3D" id="3.40.50.1820">
    <property type="entry name" value="alpha/beta hydrolase"/>
    <property type="match status" value="1"/>
</dbReference>
<proteinExistence type="inferred from homology"/>
<keyword evidence="2 8" id="KW-0121">Carboxypeptidase</keyword>
<evidence type="ECO:0000313" key="8">
    <source>
        <dbReference type="EMBL" id="MAA22799.1"/>
    </source>
</evidence>
<sequence length="497" mass="55634">MISASVWTLLIIAAGHHYVLGSEPSDGPSESEQVSDSPQPQLLPDTNALFLTPLIDDCKYHEAREQSRVPDFLQVNVTAHSGYITVNRTAGSYFFFVLTEVEGNSSTAPLLLWTQGGPGLSSLFGLFLENGPWAVEMYSNLTPYARPRMNTLQKNMSVLYVDVPVGAGFSFTNDSQNGYPKSLEDIVEHMVEFLQQFLMVFSEYRGRDFYLGGESYGARYSVAVAEQLLKDPKNVTLKYRGVISGSGFLGPVLDIAESSSFLYQMSMVNESGRDTFKKQFELMKALAANQSTVQSALYLLISTIFTNPDTPTLFQNVTYFNDHASPMFTERPLIMYACVKFLNSSTFKNLIHVGETNFQYNNKLLLRSFASDWLRDINSMVETVLNKSSMLFYIGQLDTLFPSVNQQTYLETLKWVHAAEYNRTPRELWSKPGAYGGDAYIKKVDNFTQAVVLGMSHYSSAEKPDEVYYLINEFVAGLSSSPKDEEAKGRVQAPTAQ</sequence>
<dbReference type="PANTHER" id="PTHR11802:SF472">
    <property type="entry name" value="SERINE CARBOXYPEPTIDASE CPVL-RELATED"/>
    <property type="match status" value="1"/>
</dbReference>
<name>A0A224Z4A1_9ACAR</name>
<protein>
    <submittedName>
        <fullName evidence="8">Serine carboxypeptidase lysosomal cathepsin a</fullName>
    </submittedName>
</protein>
<dbReference type="PRINTS" id="PR00724">
    <property type="entry name" value="CRBOXYPTASEC"/>
</dbReference>
<keyword evidence="5" id="KW-0378">Hydrolase</keyword>
<evidence type="ECO:0000256" key="1">
    <source>
        <dbReference type="ARBA" id="ARBA00009431"/>
    </source>
</evidence>
<feature type="signal peptide" evidence="7">
    <location>
        <begin position="1"/>
        <end position="21"/>
    </location>
</feature>
<dbReference type="GO" id="GO:0006508">
    <property type="term" value="P:proteolysis"/>
    <property type="evidence" value="ECO:0007669"/>
    <property type="project" value="UniProtKB-KW"/>
</dbReference>
<organism evidence="8">
    <name type="scientific">Rhipicephalus zambeziensis</name>
    <dbReference type="NCBI Taxonomy" id="60191"/>
    <lineage>
        <taxon>Eukaryota</taxon>
        <taxon>Metazoa</taxon>
        <taxon>Ecdysozoa</taxon>
        <taxon>Arthropoda</taxon>
        <taxon>Chelicerata</taxon>
        <taxon>Arachnida</taxon>
        <taxon>Acari</taxon>
        <taxon>Parasitiformes</taxon>
        <taxon>Ixodida</taxon>
        <taxon>Ixodoidea</taxon>
        <taxon>Ixodidae</taxon>
        <taxon>Rhipicephalinae</taxon>
        <taxon>Rhipicephalus</taxon>
        <taxon>Rhipicephalus</taxon>
    </lineage>
</organism>
<dbReference type="SUPFAM" id="SSF53474">
    <property type="entry name" value="alpha/beta-Hydrolases"/>
    <property type="match status" value="1"/>
</dbReference>
<keyword evidence="4 7" id="KW-0732">Signal</keyword>
<dbReference type="GO" id="GO:0004185">
    <property type="term" value="F:serine-type carboxypeptidase activity"/>
    <property type="evidence" value="ECO:0007669"/>
    <property type="project" value="InterPro"/>
</dbReference>
<dbReference type="AlphaFoldDB" id="A0A224Z4A1"/>
<dbReference type="InterPro" id="IPR029058">
    <property type="entry name" value="AB_hydrolase_fold"/>
</dbReference>
<evidence type="ECO:0000256" key="6">
    <source>
        <dbReference type="ARBA" id="ARBA00023180"/>
    </source>
</evidence>
<evidence type="ECO:0000256" key="2">
    <source>
        <dbReference type="ARBA" id="ARBA00022645"/>
    </source>
</evidence>
<keyword evidence="6" id="KW-0325">Glycoprotein</keyword>
<evidence type="ECO:0000256" key="7">
    <source>
        <dbReference type="SAM" id="SignalP"/>
    </source>
</evidence>
<keyword evidence="3" id="KW-0645">Protease</keyword>
<comment type="similarity">
    <text evidence="1">Belongs to the peptidase S10 family.</text>
</comment>
<dbReference type="EMBL" id="GFPF01011653">
    <property type="protein sequence ID" value="MAA22799.1"/>
    <property type="molecule type" value="Transcribed_RNA"/>
</dbReference>
<accession>A0A224Z4A1</accession>